<accession>A0A0A9EFE2</accession>
<reference evidence="2" key="2">
    <citation type="journal article" date="2015" name="Data Brief">
        <title>Shoot transcriptome of the giant reed, Arundo donax.</title>
        <authorList>
            <person name="Barrero R.A."/>
            <person name="Guerrero F.D."/>
            <person name="Moolhuijzen P."/>
            <person name="Goolsby J.A."/>
            <person name="Tidwell J."/>
            <person name="Bellgard S.E."/>
            <person name="Bellgard M.I."/>
        </authorList>
    </citation>
    <scope>NUCLEOTIDE SEQUENCE</scope>
    <source>
        <tissue evidence="2">Shoot tissue taken approximately 20 cm above the soil surface</tissue>
    </source>
</reference>
<feature type="region of interest" description="Disordered" evidence="1">
    <location>
        <begin position="63"/>
        <end position="82"/>
    </location>
</feature>
<evidence type="ECO:0000256" key="1">
    <source>
        <dbReference type="SAM" id="MobiDB-lite"/>
    </source>
</evidence>
<reference evidence="2" key="1">
    <citation type="submission" date="2014-09" db="EMBL/GenBank/DDBJ databases">
        <authorList>
            <person name="Magalhaes I.L.F."/>
            <person name="Oliveira U."/>
            <person name="Santos F.R."/>
            <person name="Vidigal T.H.D.A."/>
            <person name="Brescovit A.D."/>
            <person name="Santos A.J."/>
        </authorList>
    </citation>
    <scope>NUCLEOTIDE SEQUENCE</scope>
    <source>
        <tissue evidence="2">Shoot tissue taken approximately 20 cm above the soil surface</tissue>
    </source>
</reference>
<organism evidence="2">
    <name type="scientific">Arundo donax</name>
    <name type="common">Giant reed</name>
    <name type="synonym">Donax arundinaceus</name>
    <dbReference type="NCBI Taxonomy" id="35708"/>
    <lineage>
        <taxon>Eukaryota</taxon>
        <taxon>Viridiplantae</taxon>
        <taxon>Streptophyta</taxon>
        <taxon>Embryophyta</taxon>
        <taxon>Tracheophyta</taxon>
        <taxon>Spermatophyta</taxon>
        <taxon>Magnoliopsida</taxon>
        <taxon>Liliopsida</taxon>
        <taxon>Poales</taxon>
        <taxon>Poaceae</taxon>
        <taxon>PACMAD clade</taxon>
        <taxon>Arundinoideae</taxon>
        <taxon>Arundineae</taxon>
        <taxon>Arundo</taxon>
    </lineage>
</organism>
<feature type="compositionally biased region" description="Polar residues" evidence="1">
    <location>
        <begin position="66"/>
        <end position="82"/>
    </location>
</feature>
<dbReference type="AlphaFoldDB" id="A0A0A9EFE2"/>
<protein>
    <submittedName>
        <fullName evidence="2">Uncharacterized protein</fullName>
    </submittedName>
</protein>
<sequence>MFRSYKIACRQTGTIQIRRPKLIEQKAEFYLPPAAASSRSICWHQIPHFRNVHSDSGGVPRKTWYGHTSAQGSHTDTAMETW</sequence>
<proteinExistence type="predicted"/>
<dbReference type="EMBL" id="GBRH01201325">
    <property type="protein sequence ID" value="JAD96570.1"/>
    <property type="molecule type" value="Transcribed_RNA"/>
</dbReference>
<name>A0A0A9EFE2_ARUDO</name>
<evidence type="ECO:0000313" key="2">
    <source>
        <dbReference type="EMBL" id="JAD96570.1"/>
    </source>
</evidence>